<proteinExistence type="inferred from homology"/>
<dbReference type="Pfam" id="PF00067">
    <property type="entry name" value="p450"/>
    <property type="match status" value="1"/>
</dbReference>
<dbReference type="FunFam" id="1.10.630.10:FF:000018">
    <property type="entry name" value="Cytochrome P450 monooxygenase"/>
    <property type="match status" value="1"/>
</dbReference>
<reference evidence="8 9" key="1">
    <citation type="submission" date="2019-02" db="EMBL/GenBank/DDBJ databases">
        <title>Sequencing the genomes of 1000 actinobacteria strains.</title>
        <authorList>
            <person name="Klenk H.-P."/>
        </authorList>
    </citation>
    <scope>NUCLEOTIDE SEQUENCE [LARGE SCALE GENOMIC DNA]</scope>
    <source>
        <strain evidence="8 9">DSM 45779</strain>
    </source>
</reference>
<dbReference type="EMBL" id="SHKL01000001">
    <property type="protein sequence ID" value="RZT88656.1"/>
    <property type="molecule type" value="Genomic_DNA"/>
</dbReference>
<dbReference type="PRINTS" id="PR00385">
    <property type="entry name" value="P450"/>
</dbReference>
<dbReference type="GO" id="GO:0016705">
    <property type="term" value="F:oxidoreductase activity, acting on paired donors, with incorporation or reduction of molecular oxygen"/>
    <property type="evidence" value="ECO:0007669"/>
    <property type="project" value="InterPro"/>
</dbReference>
<dbReference type="GO" id="GO:0005506">
    <property type="term" value="F:iron ion binding"/>
    <property type="evidence" value="ECO:0007669"/>
    <property type="project" value="InterPro"/>
</dbReference>
<dbReference type="Proteomes" id="UP000291591">
    <property type="component" value="Unassembled WGS sequence"/>
</dbReference>
<organism evidence="8 9">
    <name type="scientific">Pseudonocardia sediminis</name>
    <dbReference type="NCBI Taxonomy" id="1397368"/>
    <lineage>
        <taxon>Bacteria</taxon>
        <taxon>Bacillati</taxon>
        <taxon>Actinomycetota</taxon>
        <taxon>Actinomycetes</taxon>
        <taxon>Pseudonocardiales</taxon>
        <taxon>Pseudonocardiaceae</taxon>
        <taxon>Pseudonocardia</taxon>
    </lineage>
</organism>
<dbReference type="PANTHER" id="PTHR46696">
    <property type="entry name" value="P450, PUTATIVE (EUROFUNG)-RELATED"/>
    <property type="match status" value="1"/>
</dbReference>
<keyword evidence="5 7" id="KW-0408">Iron</keyword>
<evidence type="ECO:0000313" key="8">
    <source>
        <dbReference type="EMBL" id="RZT88656.1"/>
    </source>
</evidence>
<name>A0A4Q7V2Q8_PSEST</name>
<dbReference type="InterPro" id="IPR001128">
    <property type="entry name" value="Cyt_P450"/>
</dbReference>
<protein>
    <recommendedName>
        <fullName evidence="10">Cytochrome P450</fullName>
    </recommendedName>
</protein>
<keyword evidence="6 7" id="KW-0503">Monooxygenase</keyword>
<keyword evidence="3 7" id="KW-0479">Metal-binding</keyword>
<evidence type="ECO:0000256" key="2">
    <source>
        <dbReference type="ARBA" id="ARBA00022617"/>
    </source>
</evidence>
<dbReference type="InterPro" id="IPR036396">
    <property type="entry name" value="Cyt_P450_sf"/>
</dbReference>
<dbReference type="PANTHER" id="PTHR46696:SF1">
    <property type="entry name" value="CYTOCHROME P450 YJIB-RELATED"/>
    <property type="match status" value="1"/>
</dbReference>
<gene>
    <name evidence="8" type="ORF">EV383_5600</name>
</gene>
<evidence type="ECO:0008006" key="10">
    <source>
        <dbReference type="Google" id="ProtNLM"/>
    </source>
</evidence>
<evidence type="ECO:0000256" key="6">
    <source>
        <dbReference type="ARBA" id="ARBA00023033"/>
    </source>
</evidence>
<dbReference type="PROSITE" id="PS00086">
    <property type="entry name" value="CYTOCHROME_P450"/>
    <property type="match status" value="1"/>
</dbReference>
<dbReference type="SUPFAM" id="SSF48264">
    <property type="entry name" value="Cytochrome P450"/>
    <property type="match status" value="1"/>
</dbReference>
<comment type="caution">
    <text evidence="8">The sequence shown here is derived from an EMBL/GenBank/DDBJ whole genome shotgun (WGS) entry which is preliminary data.</text>
</comment>
<dbReference type="AlphaFoldDB" id="A0A4Q7V2Q8"/>
<dbReference type="GO" id="GO:0020037">
    <property type="term" value="F:heme binding"/>
    <property type="evidence" value="ECO:0007669"/>
    <property type="project" value="InterPro"/>
</dbReference>
<dbReference type="GO" id="GO:0004497">
    <property type="term" value="F:monooxygenase activity"/>
    <property type="evidence" value="ECO:0007669"/>
    <property type="project" value="UniProtKB-KW"/>
</dbReference>
<keyword evidence="9" id="KW-1185">Reference proteome</keyword>
<keyword evidence="4 7" id="KW-0560">Oxidoreductase</keyword>
<dbReference type="InterPro" id="IPR002397">
    <property type="entry name" value="Cyt_P450_B"/>
</dbReference>
<evidence type="ECO:0000256" key="4">
    <source>
        <dbReference type="ARBA" id="ARBA00023002"/>
    </source>
</evidence>
<comment type="similarity">
    <text evidence="1 7">Belongs to the cytochrome P450 family.</text>
</comment>
<evidence type="ECO:0000256" key="3">
    <source>
        <dbReference type="ARBA" id="ARBA00022723"/>
    </source>
</evidence>
<evidence type="ECO:0000256" key="7">
    <source>
        <dbReference type="RuleBase" id="RU000461"/>
    </source>
</evidence>
<evidence type="ECO:0000313" key="9">
    <source>
        <dbReference type="Proteomes" id="UP000291591"/>
    </source>
</evidence>
<evidence type="ECO:0000256" key="1">
    <source>
        <dbReference type="ARBA" id="ARBA00010617"/>
    </source>
</evidence>
<dbReference type="InterPro" id="IPR017972">
    <property type="entry name" value="Cyt_P450_CS"/>
</dbReference>
<sequence>MGPLPDGLDPDRTVPVRSITLPDGRTYWSVADHALARRVLSDPRFSREAAVAPGTEKLMTVNPSADSIISMDGARHTRIRRLIAGAFTERRVAEFRPAVERFSTELLDRLADQGPPADLVAHYSSRLSLSVLCHVLGVPLEDEPEFRSLVPVLFQLDGDETEGRRKAYLLAQYMNRLVTRKRRHPGRDLLTTLVEAGDDGDRLSSRELVTLSLALLMAGYDTTGDQITLAVLAVLLDPQRRQAVTTRPDEVPELVEDLLRHTPSTPLSFTRVATEDVELGDVLVARGESVVVFAMGANRSPGSGPGPAPRHLTFGYGPHRCVGAPLARLQLVSALRGIGERLPGLTLAEDPENLPWKPVGVTRGLSRMRVTW</sequence>
<dbReference type="PRINTS" id="PR00359">
    <property type="entry name" value="BP450"/>
</dbReference>
<dbReference type="Gene3D" id="1.10.630.10">
    <property type="entry name" value="Cytochrome P450"/>
    <property type="match status" value="1"/>
</dbReference>
<keyword evidence="2 7" id="KW-0349">Heme</keyword>
<evidence type="ECO:0000256" key="5">
    <source>
        <dbReference type="ARBA" id="ARBA00023004"/>
    </source>
</evidence>
<accession>A0A4Q7V2Q8</accession>